<protein>
    <submittedName>
        <fullName evidence="1">Uncharacterized protein</fullName>
    </submittedName>
</protein>
<reference evidence="1 3" key="1">
    <citation type="submission" date="2023-04" db="EMBL/GenBank/DDBJ databases">
        <authorList>
            <consortium name="ELIXIR-Norway"/>
        </authorList>
    </citation>
    <scope>NUCLEOTIDE SEQUENCE [LARGE SCALE GENOMIC DNA]</scope>
</reference>
<evidence type="ECO:0000313" key="2">
    <source>
        <dbReference type="EMBL" id="CAI9158326.1"/>
    </source>
</evidence>
<evidence type="ECO:0000313" key="1">
    <source>
        <dbReference type="EMBL" id="CAI9158319.1"/>
    </source>
</evidence>
<dbReference type="EMBL" id="OX459953">
    <property type="protein sequence ID" value="CAI9158326.1"/>
    <property type="molecule type" value="Genomic_DNA"/>
</dbReference>
<dbReference type="Proteomes" id="UP001176941">
    <property type="component" value="Chromosome 17"/>
</dbReference>
<evidence type="ECO:0000313" key="3">
    <source>
        <dbReference type="Proteomes" id="UP001176941"/>
    </source>
</evidence>
<proteinExistence type="predicted"/>
<dbReference type="EMBL" id="OX459953">
    <property type="protein sequence ID" value="CAI9158319.1"/>
    <property type="molecule type" value="Genomic_DNA"/>
</dbReference>
<organism evidence="1 3">
    <name type="scientific">Rangifer tarandus platyrhynchus</name>
    <name type="common">Svalbard reindeer</name>
    <dbReference type="NCBI Taxonomy" id="3082113"/>
    <lineage>
        <taxon>Eukaryota</taxon>
        <taxon>Metazoa</taxon>
        <taxon>Chordata</taxon>
        <taxon>Craniata</taxon>
        <taxon>Vertebrata</taxon>
        <taxon>Euteleostomi</taxon>
        <taxon>Mammalia</taxon>
        <taxon>Eutheria</taxon>
        <taxon>Laurasiatheria</taxon>
        <taxon>Artiodactyla</taxon>
        <taxon>Ruminantia</taxon>
        <taxon>Pecora</taxon>
        <taxon>Cervidae</taxon>
        <taxon>Odocoileinae</taxon>
        <taxon>Rangifer</taxon>
    </lineage>
</organism>
<sequence>MNSPAKAGRAASDLRSCRHTLSPGKRLFSGFCSARSSLLGDWTPRRLFGQEAQASVSLPCAGLRTASRRHTEAALISLTSNCLETHLLLCLYNT</sequence>
<accession>A0ABN8YAA7</accession>
<name>A0ABN8YAA7_RANTA</name>
<gene>
    <name evidence="1" type="ORF">MRATA1EN1_LOCUS7281</name>
    <name evidence="2" type="ORF">MRATA1EN1_LOCUS7288</name>
</gene>
<keyword evidence="3" id="KW-1185">Reference proteome</keyword>